<dbReference type="Proteomes" id="UP000075880">
    <property type="component" value="Unassembled WGS sequence"/>
</dbReference>
<organism evidence="1 2">
    <name type="scientific">Anopheles atroparvus</name>
    <name type="common">European mosquito</name>
    <dbReference type="NCBI Taxonomy" id="41427"/>
    <lineage>
        <taxon>Eukaryota</taxon>
        <taxon>Metazoa</taxon>
        <taxon>Ecdysozoa</taxon>
        <taxon>Arthropoda</taxon>
        <taxon>Hexapoda</taxon>
        <taxon>Insecta</taxon>
        <taxon>Pterygota</taxon>
        <taxon>Neoptera</taxon>
        <taxon>Endopterygota</taxon>
        <taxon>Diptera</taxon>
        <taxon>Nematocera</taxon>
        <taxon>Culicoidea</taxon>
        <taxon>Culicidae</taxon>
        <taxon>Anophelinae</taxon>
        <taxon>Anopheles</taxon>
    </lineage>
</organism>
<name>A0AAG5DWZ4_ANOAO</name>
<proteinExistence type="predicted"/>
<accession>A0AAG5DWZ4</accession>
<keyword evidence="2" id="KW-1185">Reference proteome</keyword>
<dbReference type="EnsemblMetazoa" id="ENSAATROPT017401">
    <property type="protein sequence ID" value="ENSAATROPP015364"/>
    <property type="gene ID" value="ENSAATROPG014224"/>
</dbReference>
<reference evidence="1" key="1">
    <citation type="submission" date="2024-04" db="UniProtKB">
        <authorList>
            <consortium name="EnsemblMetazoa"/>
        </authorList>
    </citation>
    <scope>IDENTIFICATION</scope>
    <source>
        <strain evidence="1">EBRO</strain>
    </source>
</reference>
<protein>
    <submittedName>
        <fullName evidence="1">Uncharacterized protein</fullName>
    </submittedName>
</protein>
<evidence type="ECO:0000313" key="1">
    <source>
        <dbReference type="EnsemblMetazoa" id="ENSAATROPP015364"/>
    </source>
</evidence>
<evidence type="ECO:0000313" key="2">
    <source>
        <dbReference type="Proteomes" id="UP000075880"/>
    </source>
</evidence>
<sequence>MPLYAPCREGVPGIDSTLRKPFVRPRLSLGASGRSPG</sequence>
<dbReference type="AlphaFoldDB" id="A0AAG5DWZ4"/>